<gene>
    <name evidence="1" type="ORF">Amon02_000912900</name>
</gene>
<protein>
    <submittedName>
        <fullName evidence="1">Unnamed protein product</fullName>
    </submittedName>
</protein>
<evidence type="ECO:0000313" key="2">
    <source>
        <dbReference type="Proteomes" id="UP001165064"/>
    </source>
</evidence>
<accession>A0ACB5TP99</accession>
<reference evidence="1" key="1">
    <citation type="submission" date="2023-04" db="EMBL/GenBank/DDBJ databases">
        <title>Ambrosiozyma monospora NBRC 10751.</title>
        <authorList>
            <person name="Ichikawa N."/>
            <person name="Sato H."/>
            <person name="Tonouchi N."/>
        </authorList>
    </citation>
    <scope>NUCLEOTIDE SEQUENCE</scope>
    <source>
        <strain evidence="1">NBRC 10751</strain>
    </source>
</reference>
<comment type="caution">
    <text evidence="1">The sequence shown here is derived from an EMBL/GenBank/DDBJ whole genome shotgun (WGS) entry which is preliminary data.</text>
</comment>
<keyword evidence="2" id="KW-1185">Reference proteome</keyword>
<name>A0ACB5TP99_AMBMO</name>
<evidence type="ECO:0000313" key="1">
    <source>
        <dbReference type="EMBL" id="GME92664.1"/>
    </source>
</evidence>
<sequence length="192" mass="21257">MQKSISSYSHSGSISHSVDYSMDRTLVSDNNLEKTFSMDSASYMASIFDGYRLESDTIDASTTEEVSFQKSKMNSNSCEKVKSEVNVNNSFNSTHSTELDPVAEPSHEKIVEFEGHKVVLESVDVLESWKLKLQCIACFLCLFISGMMDQSLGSNIENLVSYYDSNRTKVSSILICQCVGCLSYVGLCGVIL</sequence>
<organism evidence="1 2">
    <name type="scientific">Ambrosiozyma monospora</name>
    <name type="common">Yeast</name>
    <name type="synonym">Endomycopsis monosporus</name>
    <dbReference type="NCBI Taxonomy" id="43982"/>
    <lineage>
        <taxon>Eukaryota</taxon>
        <taxon>Fungi</taxon>
        <taxon>Dikarya</taxon>
        <taxon>Ascomycota</taxon>
        <taxon>Saccharomycotina</taxon>
        <taxon>Pichiomycetes</taxon>
        <taxon>Pichiales</taxon>
        <taxon>Pichiaceae</taxon>
        <taxon>Ambrosiozyma</taxon>
    </lineage>
</organism>
<proteinExistence type="predicted"/>
<dbReference type="Proteomes" id="UP001165064">
    <property type="component" value="Unassembled WGS sequence"/>
</dbReference>
<dbReference type="EMBL" id="BSXS01008488">
    <property type="protein sequence ID" value="GME92664.1"/>
    <property type="molecule type" value="Genomic_DNA"/>
</dbReference>